<dbReference type="SUPFAM" id="SSF56300">
    <property type="entry name" value="Metallo-dependent phosphatases"/>
    <property type="match status" value="1"/>
</dbReference>
<evidence type="ECO:0000313" key="3">
    <source>
        <dbReference type="Proteomes" id="UP000239415"/>
    </source>
</evidence>
<dbReference type="OrthoDB" id="2729229at2"/>
<dbReference type="GO" id="GO:0016787">
    <property type="term" value="F:hydrolase activity"/>
    <property type="evidence" value="ECO:0007669"/>
    <property type="project" value="InterPro"/>
</dbReference>
<organism evidence="2 3">
    <name type="scientific">Actinoplanes italicus</name>
    <dbReference type="NCBI Taxonomy" id="113567"/>
    <lineage>
        <taxon>Bacteria</taxon>
        <taxon>Bacillati</taxon>
        <taxon>Actinomycetota</taxon>
        <taxon>Actinomycetes</taxon>
        <taxon>Micromonosporales</taxon>
        <taxon>Micromonosporaceae</taxon>
        <taxon>Actinoplanes</taxon>
    </lineage>
</organism>
<dbReference type="InterPro" id="IPR004843">
    <property type="entry name" value="Calcineurin-like_PHP"/>
</dbReference>
<dbReference type="Gene3D" id="3.60.21.10">
    <property type="match status" value="1"/>
</dbReference>
<accession>A0A2T0KIN7</accession>
<keyword evidence="3" id="KW-1185">Reference proteome</keyword>
<name>A0A2T0KIN7_9ACTN</name>
<dbReference type="RefSeq" id="WP_106316604.1">
    <property type="nucleotide sequence ID" value="NZ_BOMO01000041.1"/>
</dbReference>
<feature type="domain" description="Calcineurin-like phosphoesterase" evidence="1">
    <location>
        <begin position="50"/>
        <end position="240"/>
    </location>
</feature>
<gene>
    <name evidence="2" type="ORF">CLV67_103137</name>
</gene>
<evidence type="ECO:0000259" key="1">
    <source>
        <dbReference type="Pfam" id="PF00149"/>
    </source>
</evidence>
<proteinExistence type="predicted"/>
<dbReference type="AlphaFoldDB" id="A0A2T0KIN7"/>
<protein>
    <submittedName>
        <fullName evidence="2">Calcineurin-like phosphoesterase family protein</fullName>
    </submittedName>
</protein>
<dbReference type="Pfam" id="PF00149">
    <property type="entry name" value="Metallophos"/>
    <property type="match status" value="1"/>
</dbReference>
<reference evidence="2 3" key="1">
    <citation type="submission" date="2018-03" db="EMBL/GenBank/DDBJ databases">
        <title>Genomic Encyclopedia of Archaeal and Bacterial Type Strains, Phase II (KMG-II): from individual species to whole genera.</title>
        <authorList>
            <person name="Goeker M."/>
        </authorList>
    </citation>
    <scope>NUCLEOTIDE SEQUENCE [LARGE SCALE GENOMIC DNA]</scope>
    <source>
        <strain evidence="2 3">DSM 43146</strain>
    </source>
</reference>
<dbReference type="EMBL" id="PVMZ01000003">
    <property type="protein sequence ID" value="PRX23390.1"/>
    <property type="molecule type" value="Genomic_DNA"/>
</dbReference>
<dbReference type="InterPro" id="IPR029052">
    <property type="entry name" value="Metallo-depent_PP-like"/>
</dbReference>
<comment type="caution">
    <text evidence="2">The sequence shown here is derived from an EMBL/GenBank/DDBJ whole genome shotgun (WGS) entry which is preliminary data.</text>
</comment>
<dbReference type="Proteomes" id="UP000239415">
    <property type="component" value="Unassembled WGS sequence"/>
</dbReference>
<sequence>MRLLDDRPKRLATLPYRAAGPGGATRNLQLAVETLRVDTLPTGCAALLATGDLQGVAPAPTGGGPVLLGAALAGYLRLWAEGGLVPPPGEIGVLLTGDFYSAPNADRRGVSGDVYDVWAAFAAAGCPAVLGVAGNHDEVSAGRVAALGPSTALLDGSRHRFGDLTVAGVSGVIGDPARPFRRTEDAFLAAVGEVTSPPPDVLLLHEGPRGTGPDQPGRVALRDLLERRTPSITLCGHVHWNRPAAPLGTGHIVNVDARAVLFTR</sequence>
<evidence type="ECO:0000313" key="2">
    <source>
        <dbReference type="EMBL" id="PRX23390.1"/>
    </source>
</evidence>